<sequence>MRCQYCGSEMKDHALFCSQCGKKAEKQEEKTCPKCGYVGKANEKYCIMCGTELSGSVMPAKRICPKCGQEAGADILFCEYCGTRIVSGTEYSDARKDSPLSGSRLKGTGRLLTELGMMSYYEGEPKVGIAKATGTVKIYDDRIEYEKKLGSSAGAAFGAVGMLIASNKMKKENGVKDTYWYRDIESVREGKYAGVAPMLVLNMKNGTVHSFAGTVNGAKIRDAIAQMTRYLG</sequence>
<dbReference type="Proteomes" id="UP000823890">
    <property type="component" value="Unassembled WGS sequence"/>
</dbReference>
<dbReference type="InterPro" id="IPR025874">
    <property type="entry name" value="DZR"/>
</dbReference>
<dbReference type="EMBL" id="DWWO01000015">
    <property type="protein sequence ID" value="HJC33262.1"/>
    <property type="molecule type" value="Genomic_DNA"/>
</dbReference>
<dbReference type="AlphaFoldDB" id="A0A9D2NK39"/>
<accession>A0A9D2NK39</accession>
<feature type="domain" description="DZANK-type" evidence="1">
    <location>
        <begin position="3"/>
        <end position="50"/>
    </location>
</feature>
<evidence type="ECO:0000313" key="3">
    <source>
        <dbReference type="Proteomes" id="UP000823890"/>
    </source>
</evidence>
<proteinExistence type="predicted"/>
<protein>
    <submittedName>
        <fullName evidence="2">Zinc ribbon domain-containing protein</fullName>
    </submittedName>
</protein>
<name>A0A9D2NK39_9FIRM</name>
<evidence type="ECO:0000313" key="2">
    <source>
        <dbReference type="EMBL" id="HJC33262.1"/>
    </source>
</evidence>
<comment type="caution">
    <text evidence="2">The sequence shown here is derived from an EMBL/GenBank/DDBJ whole genome shotgun (WGS) entry which is preliminary data.</text>
</comment>
<organism evidence="2 3">
    <name type="scientific">Candidatus Mediterraneibacter faecipullorum</name>
    <dbReference type="NCBI Taxonomy" id="2838670"/>
    <lineage>
        <taxon>Bacteria</taxon>
        <taxon>Bacillati</taxon>
        <taxon>Bacillota</taxon>
        <taxon>Clostridia</taxon>
        <taxon>Lachnospirales</taxon>
        <taxon>Lachnospiraceae</taxon>
        <taxon>Mediterraneibacter</taxon>
    </lineage>
</organism>
<gene>
    <name evidence="2" type="ORF">H9758_01555</name>
</gene>
<dbReference type="Pfam" id="PF12773">
    <property type="entry name" value="DZR"/>
    <property type="match status" value="1"/>
</dbReference>
<reference evidence="2" key="1">
    <citation type="journal article" date="2021" name="PeerJ">
        <title>Extensive microbial diversity within the chicken gut microbiome revealed by metagenomics and culture.</title>
        <authorList>
            <person name="Gilroy R."/>
            <person name="Ravi A."/>
            <person name="Getino M."/>
            <person name="Pursley I."/>
            <person name="Horton D.L."/>
            <person name="Alikhan N.F."/>
            <person name="Baker D."/>
            <person name="Gharbi K."/>
            <person name="Hall N."/>
            <person name="Watson M."/>
            <person name="Adriaenssens E.M."/>
            <person name="Foster-Nyarko E."/>
            <person name="Jarju S."/>
            <person name="Secka A."/>
            <person name="Antonio M."/>
            <person name="Oren A."/>
            <person name="Chaudhuri R.R."/>
            <person name="La Ragione R."/>
            <person name="Hildebrand F."/>
            <person name="Pallen M.J."/>
        </authorList>
    </citation>
    <scope>NUCLEOTIDE SEQUENCE</scope>
    <source>
        <strain evidence="2">ChiW19-954</strain>
    </source>
</reference>
<evidence type="ECO:0000259" key="1">
    <source>
        <dbReference type="Pfam" id="PF12773"/>
    </source>
</evidence>
<reference evidence="2" key="2">
    <citation type="submission" date="2021-04" db="EMBL/GenBank/DDBJ databases">
        <authorList>
            <person name="Gilroy R."/>
        </authorList>
    </citation>
    <scope>NUCLEOTIDE SEQUENCE</scope>
    <source>
        <strain evidence="2">ChiW19-954</strain>
    </source>
</reference>